<evidence type="ECO:0000313" key="3">
    <source>
        <dbReference type="EMBL" id="MBE9253527.1"/>
    </source>
</evidence>
<evidence type="ECO:0000259" key="2">
    <source>
        <dbReference type="Pfam" id="PF12158"/>
    </source>
</evidence>
<accession>A0ABR9VQD1</accession>
<sequence>MTKQTMPPWQYGLGVGFAGLLTVGGAAMIIFGVNFVQEALAAKQWPVVAGEIKSVQIIREVDRNGSTRVETHHLKITYDYQMDGNAYTGDRYSLGDGSTASKRFNERSKAIAEKNKYPIGSAIDVFYKPTEPSLAILKPGVNFGTAVPIILGFIFLSTGLSLLILVIRN</sequence>
<keyword evidence="1" id="KW-0812">Transmembrane</keyword>
<reference evidence="3 4" key="1">
    <citation type="submission" date="2020-10" db="EMBL/GenBank/DDBJ databases">
        <authorList>
            <person name="Castelo-Branco R."/>
            <person name="Eusebio N."/>
            <person name="Adriana R."/>
            <person name="Vieira A."/>
            <person name="Brugerolle De Fraissinette N."/>
            <person name="Rezende De Castro R."/>
            <person name="Schneider M.P."/>
            <person name="Vasconcelos V."/>
            <person name="Leao P.N."/>
        </authorList>
    </citation>
    <scope>NUCLEOTIDE SEQUENCE [LARGE SCALE GENOMIC DNA]</scope>
    <source>
        <strain evidence="3 4">LEGE 00031</strain>
    </source>
</reference>
<dbReference type="RefSeq" id="WP_194019343.1">
    <property type="nucleotide sequence ID" value="NZ_JADEVV010000014.1"/>
</dbReference>
<comment type="caution">
    <text evidence="3">The sequence shown here is derived from an EMBL/GenBank/DDBJ whole genome shotgun (WGS) entry which is preliminary data.</text>
</comment>
<organism evidence="3 4">
    <name type="scientific">Synechocystis salina LEGE 00031</name>
    <dbReference type="NCBI Taxonomy" id="1828736"/>
    <lineage>
        <taxon>Bacteria</taxon>
        <taxon>Bacillati</taxon>
        <taxon>Cyanobacteriota</taxon>
        <taxon>Cyanophyceae</taxon>
        <taxon>Synechococcales</taxon>
        <taxon>Merismopediaceae</taxon>
        <taxon>Synechocystis</taxon>
    </lineage>
</organism>
<name>A0ABR9VQD1_9SYNC</name>
<proteinExistence type="predicted"/>
<keyword evidence="1" id="KW-1133">Transmembrane helix</keyword>
<gene>
    <name evidence="3" type="ORF">IQ217_06595</name>
</gene>
<dbReference type="Pfam" id="PF12158">
    <property type="entry name" value="DUF3592"/>
    <property type="match status" value="1"/>
</dbReference>
<evidence type="ECO:0000313" key="4">
    <source>
        <dbReference type="Proteomes" id="UP000658720"/>
    </source>
</evidence>
<protein>
    <submittedName>
        <fullName evidence="3">DUF3592 domain-containing protein</fullName>
    </submittedName>
</protein>
<keyword evidence="1" id="KW-0472">Membrane</keyword>
<dbReference type="EMBL" id="JADEVV010000014">
    <property type="protein sequence ID" value="MBE9253527.1"/>
    <property type="molecule type" value="Genomic_DNA"/>
</dbReference>
<dbReference type="InterPro" id="IPR021994">
    <property type="entry name" value="DUF3592"/>
</dbReference>
<feature type="domain" description="DUF3592" evidence="2">
    <location>
        <begin position="49"/>
        <end position="141"/>
    </location>
</feature>
<feature type="transmembrane region" description="Helical" evidence="1">
    <location>
        <begin position="12"/>
        <end position="36"/>
    </location>
</feature>
<evidence type="ECO:0000256" key="1">
    <source>
        <dbReference type="SAM" id="Phobius"/>
    </source>
</evidence>
<keyword evidence="4" id="KW-1185">Reference proteome</keyword>
<dbReference type="Proteomes" id="UP000658720">
    <property type="component" value="Unassembled WGS sequence"/>
</dbReference>
<feature type="transmembrane region" description="Helical" evidence="1">
    <location>
        <begin position="146"/>
        <end position="167"/>
    </location>
</feature>